<accession>A0A382EE01</accession>
<dbReference type="InterPro" id="IPR031310">
    <property type="entry name" value="Ribosomal_uL5_N"/>
</dbReference>
<reference evidence="6" key="1">
    <citation type="submission" date="2018-05" db="EMBL/GenBank/DDBJ databases">
        <authorList>
            <person name="Lanie J.A."/>
            <person name="Ng W.-L."/>
            <person name="Kazmierczak K.M."/>
            <person name="Andrzejewski T.M."/>
            <person name="Davidsen T.M."/>
            <person name="Wayne K.J."/>
            <person name="Tettelin H."/>
            <person name="Glass J.I."/>
            <person name="Rusch D."/>
            <person name="Podicherti R."/>
            <person name="Tsui H.-C.T."/>
            <person name="Winkler M.E."/>
        </authorList>
    </citation>
    <scope>NUCLEOTIDE SEQUENCE</scope>
</reference>
<name>A0A382EE01_9ZZZZ</name>
<dbReference type="InterPro" id="IPR031309">
    <property type="entry name" value="Ribosomal_uL5_C"/>
</dbReference>
<dbReference type="FunFam" id="3.30.1440.10:FF:000001">
    <property type="entry name" value="50S ribosomal protein L5"/>
    <property type="match status" value="1"/>
</dbReference>
<evidence type="ECO:0000313" key="6">
    <source>
        <dbReference type="EMBL" id="SVB48562.1"/>
    </source>
</evidence>
<keyword evidence="2" id="KW-0689">Ribosomal protein</keyword>
<dbReference type="GO" id="GO:0005840">
    <property type="term" value="C:ribosome"/>
    <property type="evidence" value="ECO:0007669"/>
    <property type="project" value="UniProtKB-KW"/>
</dbReference>
<dbReference type="EMBL" id="UINC01043890">
    <property type="protein sequence ID" value="SVB48562.1"/>
    <property type="molecule type" value="Genomic_DNA"/>
</dbReference>
<dbReference type="Gene3D" id="3.30.1440.10">
    <property type="match status" value="1"/>
</dbReference>
<dbReference type="PANTHER" id="PTHR11994">
    <property type="entry name" value="60S RIBOSOMAL PROTEIN L11-RELATED"/>
    <property type="match status" value="1"/>
</dbReference>
<dbReference type="AlphaFoldDB" id="A0A382EE01"/>
<protein>
    <recommendedName>
        <fullName evidence="7">Ribosomal protein L5 C-terminal domain-containing protein</fullName>
    </recommendedName>
</protein>
<evidence type="ECO:0000256" key="3">
    <source>
        <dbReference type="ARBA" id="ARBA00023274"/>
    </source>
</evidence>
<dbReference type="GO" id="GO:0003735">
    <property type="term" value="F:structural constituent of ribosome"/>
    <property type="evidence" value="ECO:0007669"/>
    <property type="project" value="InterPro"/>
</dbReference>
<dbReference type="PIRSF" id="PIRSF002161">
    <property type="entry name" value="Ribosomal_L5"/>
    <property type="match status" value="1"/>
</dbReference>
<evidence type="ECO:0000256" key="1">
    <source>
        <dbReference type="ARBA" id="ARBA00008553"/>
    </source>
</evidence>
<gene>
    <name evidence="6" type="ORF">METZ01_LOCUS201416</name>
</gene>
<dbReference type="SUPFAM" id="SSF55282">
    <property type="entry name" value="RL5-like"/>
    <property type="match status" value="1"/>
</dbReference>
<dbReference type="PROSITE" id="PS00358">
    <property type="entry name" value="RIBOSOMAL_L5"/>
    <property type="match status" value="1"/>
</dbReference>
<evidence type="ECO:0000259" key="4">
    <source>
        <dbReference type="Pfam" id="PF00281"/>
    </source>
</evidence>
<sequence>EALVNSKALEHCIKDISLITGQKPITTKAKSSIAGFKIREGMAIGVATTLRSHRMYEFLDRLINLSLPRVRDFRGLSSKSFDGNGNYTLGIREQIIFPEINYNSIDKIRSLQITIVTTAKNNETGIKLLASFGFPFINENQNNN</sequence>
<dbReference type="GO" id="GO:0006412">
    <property type="term" value="P:translation"/>
    <property type="evidence" value="ECO:0007669"/>
    <property type="project" value="InterPro"/>
</dbReference>
<organism evidence="6">
    <name type="scientific">marine metagenome</name>
    <dbReference type="NCBI Taxonomy" id="408172"/>
    <lineage>
        <taxon>unclassified sequences</taxon>
        <taxon>metagenomes</taxon>
        <taxon>ecological metagenomes</taxon>
    </lineage>
</organism>
<evidence type="ECO:0008006" key="7">
    <source>
        <dbReference type="Google" id="ProtNLM"/>
    </source>
</evidence>
<proteinExistence type="inferred from homology"/>
<dbReference type="InterPro" id="IPR020929">
    <property type="entry name" value="Ribosomal_uL5_CS"/>
</dbReference>
<feature type="domain" description="Large ribosomal subunit protein uL5 N-terminal" evidence="4">
    <location>
        <begin position="1"/>
        <end position="39"/>
    </location>
</feature>
<dbReference type="GO" id="GO:1990904">
    <property type="term" value="C:ribonucleoprotein complex"/>
    <property type="evidence" value="ECO:0007669"/>
    <property type="project" value="UniProtKB-KW"/>
</dbReference>
<evidence type="ECO:0000259" key="5">
    <source>
        <dbReference type="Pfam" id="PF00673"/>
    </source>
</evidence>
<comment type="similarity">
    <text evidence="1">Belongs to the universal ribosomal protein uL5 family.</text>
</comment>
<dbReference type="InterPro" id="IPR002132">
    <property type="entry name" value="Ribosomal_uL5"/>
</dbReference>
<dbReference type="Pfam" id="PF00281">
    <property type="entry name" value="Ribosomal_L5"/>
    <property type="match status" value="1"/>
</dbReference>
<dbReference type="Pfam" id="PF00673">
    <property type="entry name" value="Ribosomal_L5_C"/>
    <property type="match status" value="1"/>
</dbReference>
<keyword evidence="3" id="KW-0687">Ribonucleoprotein</keyword>
<feature type="non-terminal residue" evidence="6">
    <location>
        <position position="1"/>
    </location>
</feature>
<dbReference type="InterPro" id="IPR022803">
    <property type="entry name" value="Ribosomal_uL5_dom_sf"/>
</dbReference>
<dbReference type="InterPro" id="IPR020930">
    <property type="entry name" value="Ribosomal_uL5_bac-type"/>
</dbReference>
<evidence type="ECO:0000256" key="2">
    <source>
        <dbReference type="ARBA" id="ARBA00022980"/>
    </source>
</evidence>
<feature type="domain" description="Large ribosomal subunit protein uL5 C-terminal" evidence="5">
    <location>
        <begin position="44"/>
        <end position="136"/>
    </location>
</feature>
<dbReference type="NCBIfam" id="NF000585">
    <property type="entry name" value="PRK00010.1"/>
    <property type="match status" value="1"/>
</dbReference>